<dbReference type="Gene3D" id="3.30.70.100">
    <property type="match status" value="1"/>
</dbReference>
<dbReference type="EMBL" id="FNUT01000005">
    <property type="protein sequence ID" value="SEG14670.1"/>
    <property type="molecule type" value="Genomic_DNA"/>
</dbReference>
<sequence length="293" mass="31684">MKLLQINTDLPNTAELFDQSSIWMTKIKDMALSYAPKIIGAILVYIIGLWIIGRIGKLVMNMLANKKFDVSLQKFLVSIIKVSLTVLMFLAIIGMLGVNITSFAALLAGAGLAIGAALNGSLGNLAGGVMLMVFKPFKVGDMIEAQGSIGLVTEVGIFNTTLLSPENKTIILPNGALSTGVIMNYNSHGNLRVDLKMAVALDQPIEKARQIAIEAMQQNPHVLTSPSPEVSVLEVGNGMTTLAIRPYTTQDNYWNVYFEVQELVKNAFDKNGIAAPIPHTVIINKQQHGANHQ</sequence>
<dbReference type="GO" id="GO:0005886">
    <property type="term" value="C:plasma membrane"/>
    <property type="evidence" value="ECO:0007669"/>
    <property type="project" value="UniProtKB-SubCell"/>
</dbReference>
<evidence type="ECO:0000313" key="10">
    <source>
        <dbReference type="EMBL" id="SEG14670.1"/>
    </source>
</evidence>
<evidence type="ECO:0000256" key="1">
    <source>
        <dbReference type="ARBA" id="ARBA00004651"/>
    </source>
</evidence>
<dbReference type="SUPFAM" id="SSF82861">
    <property type="entry name" value="Mechanosensitive channel protein MscS (YggB), transmembrane region"/>
    <property type="match status" value="1"/>
</dbReference>
<keyword evidence="4 7" id="KW-0812">Transmembrane</keyword>
<reference evidence="11" key="1">
    <citation type="submission" date="2016-10" db="EMBL/GenBank/DDBJ databases">
        <authorList>
            <person name="Varghese N."/>
            <person name="Submissions S."/>
        </authorList>
    </citation>
    <scope>NUCLEOTIDE SEQUENCE [LARGE SCALE GENOMIC DNA]</scope>
    <source>
        <strain evidence="11">DSM 22361</strain>
    </source>
</reference>
<gene>
    <name evidence="10" type="ORF">SAMN05421877_105105</name>
</gene>
<dbReference type="GO" id="GO:0008381">
    <property type="term" value="F:mechanosensitive monoatomic ion channel activity"/>
    <property type="evidence" value="ECO:0007669"/>
    <property type="project" value="InterPro"/>
</dbReference>
<dbReference type="Gene3D" id="2.30.30.60">
    <property type="match status" value="1"/>
</dbReference>
<dbReference type="Pfam" id="PF21082">
    <property type="entry name" value="MS_channel_3rd"/>
    <property type="match status" value="1"/>
</dbReference>
<dbReference type="PANTHER" id="PTHR30221">
    <property type="entry name" value="SMALL-CONDUCTANCE MECHANOSENSITIVE CHANNEL"/>
    <property type="match status" value="1"/>
</dbReference>
<evidence type="ECO:0000256" key="6">
    <source>
        <dbReference type="ARBA" id="ARBA00023136"/>
    </source>
</evidence>
<dbReference type="Proteomes" id="UP000236731">
    <property type="component" value="Unassembled WGS sequence"/>
</dbReference>
<dbReference type="SUPFAM" id="SSF82689">
    <property type="entry name" value="Mechanosensitive channel protein MscS (YggB), C-terminal domain"/>
    <property type="match status" value="1"/>
</dbReference>
<evidence type="ECO:0000256" key="7">
    <source>
        <dbReference type="SAM" id="Phobius"/>
    </source>
</evidence>
<accession>A0A1H5XTF4</accession>
<dbReference type="InterPro" id="IPR049278">
    <property type="entry name" value="MS_channel_C"/>
</dbReference>
<evidence type="ECO:0000313" key="11">
    <source>
        <dbReference type="Proteomes" id="UP000236731"/>
    </source>
</evidence>
<evidence type="ECO:0000256" key="3">
    <source>
        <dbReference type="ARBA" id="ARBA00022475"/>
    </source>
</evidence>
<dbReference type="AlphaFoldDB" id="A0A1H5XTF4"/>
<feature type="transmembrane region" description="Helical" evidence="7">
    <location>
        <begin position="75"/>
        <end position="97"/>
    </location>
</feature>
<dbReference type="InterPro" id="IPR006685">
    <property type="entry name" value="MscS_channel_2nd"/>
</dbReference>
<dbReference type="PANTHER" id="PTHR30221:SF1">
    <property type="entry name" value="SMALL-CONDUCTANCE MECHANOSENSITIVE CHANNEL"/>
    <property type="match status" value="1"/>
</dbReference>
<keyword evidence="6 7" id="KW-0472">Membrane</keyword>
<comment type="subcellular location">
    <subcellularLocation>
        <location evidence="1">Cell membrane</location>
        <topology evidence="1">Multi-pass membrane protein</topology>
    </subcellularLocation>
</comment>
<protein>
    <submittedName>
        <fullName evidence="10">Small conductance mechanosensitive channel</fullName>
    </submittedName>
</protein>
<organism evidence="10 11">
    <name type="scientific">Sphingobacterium lactis</name>
    <dbReference type="NCBI Taxonomy" id="797291"/>
    <lineage>
        <taxon>Bacteria</taxon>
        <taxon>Pseudomonadati</taxon>
        <taxon>Bacteroidota</taxon>
        <taxon>Sphingobacteriia</taxon>
        <taxon>Sphingobacteriales</taxon>
        <taxon>Sphingobacteriaceae</taxon>
        <taxon>Sphingobacterium</taxon>
    </lineage>
</organism>
<feature type="transmembrane region" description="Helical" evidence="7">
    <location>
        <begin position="34"/>
        <end position="55"/>
    </location>
</feature>
<keyword evidence="3" id="KW-1003">Cell membrane</keyword>
<feature type="transmembrane region" description="Helical" evidence="7">
    <location>
        <begin position="103"/>
        <end position="134"/>
    </location>
</feature>
<comment type="similarity">
    <text evidence="2">Belongs to the MscS (TC 1.A.23) family.</text>
</comment>
<dbReference type="SUPFAM" id="SSF50182">
    <property type="entry name" value="Sm-like ribonucleoproteins"/>
    <property type="match status" value="1"/>
</dbReference>
<dbReference type="InterPro" id="IPR045275">
    <property type="entry name" value="MscS_archaea/bacteria_type"/>
</dbReference>
<keyword evidence="11" id="KW-1185">Reference proteome</keyword>
<evidence type="ECO:0000256" key="4">
    <source>
        <dbReference type="ARBA" id="ARBA00022692"/>
    </source>
</evidence>
<dbReference type="InterPro" id="IPR011066">
    <property type="entry name" value="MscS_channel_C_sf"/>
</dbReference>
<dbReference type="Pfam" id="PF00924">
    <property type="entry name" value="MS_channel_2nd"/>
    <property type="match status" value="1"/>
</dbReference>
<evidence type="ECO:0000256" key="2">
    <source>
        <dbReference type="ARBA" id="ARBA00008017"/>
    </source>
</evidence>
<name>A0A1H5XTF4_9SPHI</name>
<dbReference type="InterPro" id="IPR011014">
    <property type="entry name" value="MscS_channel_TM-2"/>
</dbReference>
<evidence type="ECO:0000259" key="9">
    <source>
        <dbReference type="Pfam" id="PF21082"/>
    </source>
</evidence>
<dbReference type="InterPro" id="IPR010920">
    <property type="entry name" value="LSM_dom_sf"/>
</dbReference>
<dbReference type="OrthoDB" id="9809206at2"/>
<keyword evidence="5 7" id="KW-1133">Transmembrane helix</keyword>
<proteinExistence type="inferred from homology"/>
<feature type="domain" description="Mechanosensitive ion channel MscS" evidence="8">
    <location>
        <begin position="121"/>
        <end position="186"/>
    </location>
</feature>
<dbReference type="Pfam" id="PF05552">
    <property type="entry name" value="MS_channel_1st_1"/>
    <property type="match status" value="1"/>
</dbReference>
<evidence type="ECO:0000256" key="5">
    <source>
        <dbReference type="ARBA" id="ARBA00022989"/>
    </source>
</evidence>
<dbReference type="InterPro" id="IPR008910">
    <property type="entry name" value="MSC_TM_helix"/>
</dbReference>
<feature type="domain" description="Mechanosensitive ion channel MscS C-terminal" evidence="9">
    <location>
        <begin position="198"/>
        <end position="274"/>
    </location>
</feature>
<dbReference type="Gene3D" id="1.10.287.1260">
    <property type="match status" value="1"/>
</dbReference>
<evidence type="ECO:0000259" key="8">
    <source>
        <dbReference type="Pfam" id="PF00924"/>
    </source>
</evidence>
<dbReference type="InterPro" id="IPR023408">
    <property type="entry name" value="MscS_beta-dom_sf"/>
</dbReference>
<dbReference type="RefSeq" id="WP_103906023.1">
    <property type="nucleotide sequence ID" value="NZ_CP049246.1"/>
</dbReference>